<evidence type="ECO:0000313" key="2">
    <source>
        <dbReference type="EMBL" id="KDP46718.1"/>
    </source>
</evidence>
<evidence type="ECO:0000259" key="1">
    <source>
        <dbReference type="Pfam" id="PF03446"/>
    </source>
</evidence>
<organism evidence="2 3">
    <name type="scientific">Jatropha curcas</name>
    <name type="common">Barbados nut</name>
    <dbReference type="NCBI Taxonomy" id="180498"/>
    <lineage>
        <taxon>Eukaryota</taxon>
        <taxon>Viridiplantae</taxon>
        <taxon>Streptophyta</taxon>
        <taxon>Embryophyta</taxon>
        <taxon>Tracheophyta</taxon>
        <taxon>Spermatophyta</taxon>
        <taxon>Magnoliopsida</taxon>
        <taxon>eudicotyledons</taxon>
        <taxon>Gunneridae</taxon>
        <taxon>Pentapetalae</taxon>
        <taxon>rosids</taxon>
        <taxon>fabids</taxon>
        <taxon>Malpighiales</taxon>
        <taxon>Euphorbiaceae</taxon>
        <taxon>Crotonoideae</taxon>
        <taxon>Jatropheae</taxon>
        <taxon>Jatropha</taxon>
    </lineage>
</organism>
<protein>
    <recommendedName>
        <fullName evidence="1">6-phosphogluconate dehydrogenase NADP-binding domain-containing protein</fullName>
    </recommendedName>
</protein>
<reference evidence="2 3" key="1">
    <citation type="journal article" date="2014" name="PLoS ONE">
        <title>Global Analysis of Gene Expression Profiles in Physic Nut (Jatropha curcas L.) Seedlings Exposed to Salt Stress.</title>
        <authorList>
            <person name="Zhang L."/>
            <person name="Zhang C."/>
            <person name="Wu P."/>
            <person name="Chen Y."/>
            <person name="Li M."/>
            <person name="Jiang H."/>
            <person name="Wu G."/>
        </authorList>
    </citation>
    <scope>NUCLEOTIDE SEQUENCE [LARGE SCALE GENOMIC DNA]</scope>
    <source>
        <strain evidence="3">cv. GZQX0401</strain>
        <tissue evidence="2">Young leaves</tissue>
    </source>
</reference>
<dbReference type="AlphaFoldDB" id="A0A067LHB9"/>
<dbReference type="OrthoDB" id="435038at2759"/>
<dbReference type="InterPro" id="IPR036291">
    <property type="entry name" value="NAD(P)-bd_dom_sf"/>
</dbReference>
<feature type="domain" description="6-phosphogluconate dehydrogenase NADP-binding" evidence="1">
    <location>
        <begin position="1"/>
        <end position="68"/>
    </location>
</feature>
<dbReference type="PANTHER" id="PTHR43060:SF15">
    <property type="entry name" value="3-HYDROXYISOBUTYRATE DEHYDROGENASE-LIKE 1, MITOCHONDRIAL-RELATED"/>
    <property type="match status" value="1"/>
</dbReference>
<dbReference type="Gene3D" id="3.40.50.720">
    <property type="entry name" value="NAD(P)-binding Rossmann-like Domain"/>
    <property type="match status" value="1"/>
</dbReference>
<evidence type="ECO:0000313" key="3">
    <source>
        <dbReference type="Proteomes" id="UP000027138"/>
    </source>
</evidence>
<dbReference type="SUPFAM" id="SSF51735">
    <property type="entry name" value="NAD(P)-binding Rossmann-fold domains"/>
    <property type="match status" value="1"/>
</dbReference>
<dbReference type="Proteomes" id="UP000027138">
    <property type="component" value="Unassembled WGS sequence"/>
</dbReference>
<dbReference type="STRING" id="180498.A0A067LHB9"/>
<accession>A0A067LHB9</accession>
<sequence>MTTFDPFLASEISDVAFAKNYHSIDAPVSRGDRGDKNKTHAIFAGGDKVVIDRLNPLFVLMGKVNYMGAPGKGQLAKLTNQIAISSH</sequence>
<dbReference type="PANTHER" id="PTHR43060">
    <property type="entry name" value="3-HYDROXYISOBUTYRATE DEHYDROGENASE-LIKE 1, MITOCHONDRIAL-RELATED"/>
    <property type="match status" value="1"/>
</dbReference>
<dbReference type="InterPro" id="IPR006115">
    <property type="entry name" value="6PGDH_NADP-bd"/>
</dbReference>
<name>A0A067LHB9_JATCU</name>
<dbReference type="GO" id="GO:0016616">
    <property type="term" value="F:oxidoreductase activity, acting on the CH-OH group of donors, NAD or NADP as acceptor"/>
    <property type="evidence" value="ECO:0007669"/>
    <property type="project" value="UniProtKB-ARBA"/>
</dbReference>
<proteinExistence type="predicted"/>
<dbReference type="EMBL" id="KK914209">
    <property type="protein sequence ID" value="KDP46718.1"/>
    <property type="molecule type" value="Genomic_DNA"/>
</dbReference>
<keyword evidence="3" id="KW-1185">Reference proteome</keyword>
<dbReference type="Pfam" id="PF03446">
    <property type="entry name" value="NAD_binding_2"/>
    <property type="match status" value="1"/>
</dbReference>
<dbReference type="GO" id="GO:0050661">
    <property type="term" value="F:NADP binding"/>
    <property type="evidence" value="ECO:0007669"/>
    <property type="project" value="InterPro"/>
</dbReference>
<gene>
    <name evidence="2" type="ORF">JCGZ_06506</name>
</gene>